<accession>A0ABP1CRG8</accession>
<reference evidence="2" key="1">
    <citation type="submission" date="2024-04" db="EMBL/GenBank/DDBJ databases">
        <authorList>
            <person name="Shaw F."/>
            <person name="Minotto A."/>
        </authorList>
    </citation>
    <scope>NUCLEOTIDE SEQUENCE [LARGE SCALE GENOMIC DNA]</scope>
</reference>
<dbReference type="EMBL" id="OZ037953">
    <property type="protein sequence ID" value="CAL1698285.1"/>
    <property type="molecule type" value="Genomic_DNA"/>
</dbReference>
<proteinExistence type="predicted"/>
<gene>
    <name evidence="1" type="ORF">GFSPODELE1_LOCUS2083</name>
</gene>
<evidence type="ECO:0000313" key="1">
    <source>
        <dbReference type="EMBL" id="CAL1698285.1"/>
    </source>
</evidence>
<sequence>MGPIRPLLFATMPPEILEHIAFFASTENSFLGPPHGLIPLLTLNRRIYSALSFSSNPHLYARIFGSKFDFNSAVRRLGRDNLHAGALAEELKRRSILLKRLRSRVDSIFDPSISRHEREDQLNSVLWTSYFMMMENDGKNEVQLREYARIGEWLKEFWFHPDGASQAVSSVREDEWPANHERTSLAMWLLWFTLRPDDYMADEDVFRSATGILKLIALGAHQYPLCYPSWCNFIPTRPSKQVSKVRHYASDISVVAPAPAAPAILAYLTLANKLTVSWEAINYMNPLAPTVTSSVPVRNSAEWDGEWARTLAVADAKIVTGNTLSGAFRPGSLQGVWEGLFTYTEFTAYAALLSGAPPATLQRSLVAQHRQTWKLREYHLLISDEDEDVQPLPPGNPARGYIPLGTQVHEGPHTLELTAAGSNEPLVYQSWSNLQKSGVPIKGRVKDVFITGEGHSAWGQFNLVGRVRPSDGFLSLSKEYVDGDRGRWLYRGYMVGDANGNLSGRWRDTLTLPEVAGYEGCFVMSRRR</sequence>
<protein>
    <submittedName>
        <fullName evidence="1">Uncharacterized protein</fullName>
    </submittedName>
</protein>
<dbReference type="Proteomes" id="UP001497453">
    <property type="component" value="Chromosome 10"/>
</dbReference>
<evidence type="ECO:0000313" key="2">
    <source>
        <dbReference type="Proteomes" id="UP001497453"/>
    </source>
</evidence>
<keyword evidence="2" id="KW-1185">Reference proteome</keyword>
<organism evidence="1 2">
    <name type="scientific">Somion occarium</name>
    <dbReference type="NCBI Taxonomy" id="3059160"/>
    <lineage>
        <taxon>Eukaryota</taxon>
        <taxon>Fungi</taxon>
        <taxon>Dikarya</taxon>
        <taxon>Basidiomycota</taxon>
        <taxon>Agaricomycotina</taxon>
        <taxon>Agaricomycetes</taxon>
        <taxon>Polyporales</taxon>
        <taxon>Cerrenaceae</taxon>
        <taxon>Somion</taxon>
    </lineage>
</organism>
<name>A0ABP1CRG8_9APHY</name>